<evidence type="ECO:0000256" key="6">
    <source>
        <dbReference type="ARBA" id="ARBA00022833"/>
    </source>
</evidence>
<keyword evidence="4" id="KW-0677">Repeat</keyword>
<accession>A0AAV2I5D8</accession>
<gene>
    <name evidence="9" type="ORF">GSLYS_00015536001</name>
</gene>
<protein>
    <recommendedName>
        <fullName evidence="11">Zinc finger protein 330</fullName>
    </recommendedName>
</protein>
<dbReference type="AlphaFoldDB" id="A0AAV2I5D8"/>
<feature type="region of interest" description="Disordered" evidence="8">
    <location>
        <begin position="219"/>
        <end position="285"/>
    </location>
</feature>
<organism evidence="9 10">
    <name type="scientific">Lymnaea stagnalis</name>
    <name type="common">Great pond snail</name>
    <name type="synonym">Helix stagnalis</name>
    <dbReference type="NCBI Taxonomy" id="6523"/>
    <lineage>
        <taxon>Eukaryota</taxon>
        <taxon>Metazoa</taxon>
        <taxon>Spiralia</taxon>
        <taxon>Lophotrochozoa</taxon>
        <taxon>Mollusca</taxon>
        <taxon>Gastropoda</taxon>
        <taxon>Heterobranchia</taxon>
        <taxon>Euthyneura</taxon>
        <taxon>Panpulmonata</taxon>
        <taxon>Hygrophila</taxon>
        <taxon>Lymnaeoidea</taxon>
        <taxon>Lymnaeidae</taxon>
        <taxon>Lymnaea</taxon>
    </lineage>
</organism>
<feature type="compositionally biased region" description="Acidic residues" evidence="8">
    <location>
        <begin position="224"/>
        <end position="265"/>
    </location>
</feature>
<keyword evidence="10" id="KW-1185">Reference proteome</keyword>
<keyword evidence="3" id="KW-0479">Metal-binding</keyword>
<evidence type="ECO:0000256" key="2">
    <source>
        <dbReference type="ARBA" id="ARBA00007212"/>
    </source>
</evidence>
<evidence type="ECO:0000256" key="7">
    <source>
        <dbReference type="ARBA" id="ARBA00023242"/>
    </source>
</evidence>
<keyword evidence="6" id="KW-0862">Zinc</keyword>
<keyword evidence="7" id="KW-0539">Nucleus</keyword>
<dbReference type="PANTHER" id="PTHR13214:SF1">
    <property type="entry name" value="ZINC FINGER PROTEIN 330"/>
    <property type="match status" value="1"/>
</dbReference>
<dbReference type="Proteomes" id="UP001497497">
    <property type="component" value="Unassembled WGS sequence"/>
</dbReference>
<dbReference type="PANTHER" id="PTHR13214">
    <property type="entry name" value="ZINC FINGER PROTEIN 330"/>
    <property type="match status" value="1"/>
</dbReference>
<proteinExistence type="inferred from homology"/>
<dbReference type="EMBL" id="CAXITT010000460">
    <property type="protein sequence ID" value="CAL1541930.1"/>
    <property type="molecule type" value="Genomic_DNA"/>
</dbReference>
<dbReference type="GO" id="GO:0005730">
    <property type="term" value="C:nucleolus"/>
    <property type="evidence" value="ECO:0007669"/>
    <property type="project" value="UniProtKB-SubCell"/>
</dbReference>
<evidence type="ECO:0000313" key="9">
    <source>
        <dbReference type="EMBL" id="CAL1541930.1"/>
    </source>
</evidence>
<dbReference type="GO" id="GO:0008270">
    <property type="term" value="F:zinc ion binding"/>
    <property type="evidence" value="ECO:0007669"/>
    <property type="project" value="UniProtKB-KW"/>
</dbReference>
<evidence type="ECO:0008006" key="11">
    <source>
        <dbReference type="Google" id="ProtNLM"/>
    </source>
</evidence>
<dbReference type="Pfam" id="PF06524">
    <property type="entry name" value="NOA36"/>
    <property type="match status" value="1"/>
</dbReference>
<sequence>MLQRMPACAQCGKIKCMSKGGDCIVRHAGQYVTGLGLVGAICDFCEAWVCHSKRCLQTHACTCPMADAVCHECKRGVWDHGGRIFTCSYCTKFLCEDDQFEHQASCQVLESENYKCLSCNKLGQYSCLRCKQCYCEDHARRKGFKYVKGQAIPCPKCGSDTQEVKELSMSTRGYKYGRQQIADAEDDDEVNDEYSYPGATGGFTFGGYTLGAGGIKAVRVKSNDDDDDDDEEDDDDDDEEDEEDDEEEDEDEEENSEKEADDDAKGDEKGNNEKDVAKKLEDVKI</sequence>
<comment type="subcellular location">
    <subcellularLocation>
        <location evidence="1">Nucleus</location>
        <location evidence="1">Nucleolus</location>
    </subcellularLocation>
</comment>
<evidence type="ECO:0000256" key="8">
    <source>
        <dbReference type="SAM" id="MobiDB-lite"/>
    </source>
</evidence>
<dbReference type="InterPro" id="IPR016024">
    <property type="entry name" value="ARM-type_fold"/>
</dbReference>
<keyword evidence="5" id="KW-0863">Zinc-finger</keyword>
<evidence type="ECO:0000313" key="10">
    <source>
        <dbReference type="Proteomes" id="UP001497497"/>
    </source>
</evidence>
<evidence type="ECO:0000256" key="1">
    <source>
        <dbReference type="ARBA" id="ARBA00004604"/>
    </source>
</evidence>
<evidence type="ECO:0000256" key="3">
    <source>
        <dbReference type="ARBA" id="ARBA00022723"/>
    </source>
</evidence>
<dbReference type="InterPro" id="IPR010531">
    <property type="entry name" value="NOA36"/>
</dbReference>
<comment type="caution">
    <text evidence="9">The sequence shown here is derived from an EMBL/GenBank/DDBJ whole genome shotgun (WGS) entry which is preliminary data.</text>
</comment>
<reference evidence="9 10" key="1">
    <citation type="submission" date="2024-04" db="EMBL/GenBank/DDBJ databases">
        <authorList>
            <consortium name="Genoscope - CEA"/>
            <person name="William W."/>
        </authorList>
    </citation>
    <scope>NUCLEOTIDE SEQUENCE [LARGE SCALE GENOMIC DNA]</scope>
</reference>
<evidence type="ECO:0000256" key="4">
    <source>
        <dbReference type="ARBA" id="ARBA00022737"/>
    </source>
</evidence>
<evidence type="ECO:0000256" key="5">
    <source>
        <dbReference type="ARBA" id="ARBA00022771"/>
    </source>
</evidence>
<feature type="compositionally biased region" description="Basic and acidic residues" evidence="8">
    <location>
        <begin position="266"/>
        <end position="285"/>
    </location>
</feature>
<dbReference type="SUPFAM" id="SSF48371">
    <property type="entry name" value="ARM repeat"/>
    <property type="match status" value="1"/>
</dbReference>
<comment type="similarity">
    <text evidence="2">Belongs to the NOA36 family.</text>
</comment>
<name>A0AAV2I5D8_LYMST</name>